<dbReference type="Gene3D" id="3.40.395.10">
    <property type="entry name" value="Adenoviral Proteinase, Chain A"/>
    <property type="match status" value="1"/>
</dbReference>
<sequence length="95" mass="11033">MQSPNVLSKHFRNLIKQITSQTSSDWKSKIVQHTRQSDGHNCRPLILKFAETYLQQKDISMVYTTQEANTVFRRQIAIVLMKESGNNFRSCTTDL</sequence>
<dbReference type="SUPFAM" id="SSF54001">
    <property type="entry name" value="Cysteine proteinases"/>
    <property type="match status" value="1"/>
</dbReference>
<name>A0A8T1RWK1_CHESE</name>
<gene>
    <name evidence="1" type="ORF">G0U57_010124</name>
</gene>
<reference evidence="1 2" key="1">
    <citation type="journal article" date="2020" name="G3 (Bethesda)">
        <title>Draft Genome of the Common Snapping Turtle, Chelydra serpentina, a Model for Phenotypic Plasticity in Reptiles.</title>
        <authorList>
            <person name="Das D."/>
            <person name="Singh S.K."/>
            <person name="Bierstedt J."/>
            <person name="Erickson A."/>
            <person name="Galli G.L.J."/>
            <person name="Crossley D.A. 2nd"/>
            <person name="Rhen T."/>
        </authorList>
    </citation>
    <scope>NUCLEOTIDE SEQUENCE [LARGE SCALE GENOMIC DNA]</scope>
    <source>
        <strain evidence="1">KW</strain>
    </source>
</reference>
<dbReference type="Proteomes" id="UP000765507">
    <property type="component" value="Unassembled WGS sequence"/>
</dbReference>
<dbReference type="OrthoDB" id="413122at2759"/>
<evidence type="ECO:0000313" key="2">
    <source>
        <dbReference type="Proteomes" id="UP000765507"/>
    </source>
</evidence>
<protein>
    <submittedName>
        <fullName evidence="1">Uncharacterized protein</fullName>
    </submittedName>
</protein>
<dbReference type="EMBL" id="JAHGAV010002646">
    <property type="protein sequence ID" value="KAG6921129.1"/>
    <property type="molecule type" value="Genomic_DNA"/>
</dbReference>
<dbReference type="InterPro" id="IPR038765">
    <property type="entry name" value="Papain-like_cys_pep_sf"/>
</dbReference>
<proteinExistence type="predicted"/>
<comment type="caution">
    <text evidence="1">The sequence shown here is derived from an EMBL/GenBank/DDBJ whole genome shotgun (WGS) entry which is preliminary data.</text>
</comment>
<dbReference type="AlphaFoldDB" id="A0A8T1RWK1"/>
<organism evidence="1 2">
    <name type="scientific">Chelydra serpentina</name>
    <name type="common">Snapping turtle</name>
    <name type="synonym">Testudo serpentina</name>
    <dbReference type="NCBI Taxonomy" id="8475"/>
    <lineage>
        <taxon>Eukaryota</taxon>
        <taxon>Metazoa</taxon>
        <taxon>Chordata</taxon>
        <taxon>Craniata</taxon>
        <taxon>Vertebrata</taxon>
        <taxon>Euteleostomi</taxon>
        <taxon>Archelosauria</taxon>
        <taxon>Testudinata</taxon>
        <taxon>Testudines</taxon>
        <taxon>Cryptodira</taxon>
        <taxon>Durocryptodira</taxon>
        <taxon>Americhelydia</taxon>
        <taxon>Chelydroidea</taxon>
        <taxon>Chelydridae</taxon>
        <taxon>Chelydra</taxon>
    </lineage>
</organism>
<evidence type="ECO:0000313" key="1">
    <source>
        <dbReference type="EMBL" id="KAG6921129.1"/>
    </source>
</evidence>
<keyword evidence="2" id="KW-1185">Reference proteome</keyword>
<accession>A0A8T1RWK1</accession>